<keyword evidence="8" id="KW-1185">Reference proteome</keyword>
<protein>
    <submittedName>
        <fullName evidence="7">HTH-type transcriptional regulator KipR</fullName>
    </submittedName>
</protein>
<dbReference type="SMART" id="SM00346">
    <property type="entry name" value="HTH_ICLR"/>
    <property type="match status" value="1"/>
</dbReference>
<evidence type="ECO:0000259" key="6">
    <source>
        <dbReference type="PROSITE" id="PS51078"/>
    </source>
</evidence>
<dbReference type="Pfam" id="PF01614">
    <property type="entry name" value="IclR_C"/>
    <property type="match status" value="1"/>
</dbReference>
<dbReference type="GO" id="GO:0045892">
    <property type="term" value="P:negative regulation of DNA-templated transcription"/>
    <property type="evidence" value="ECO:0007669"/>
    <property type="project" value="TreeGrafter"/>
</dbReference>
<dbReference type="Gene3D" id="1.10.10.10">
    <property type="entry name" value="Winged helix-like DNA-binding domain superfamily/Winged helix DNA-binding domain"/>
    <property type="match status" value="1"/>
</dbReference>
<reference evidence="7 8" key="1">
    <citation type="submission" date="2019-08" db="EMBL/GenBank/DDBJ databases">
        <authorList>
            <person name="Peeters C."/>
        </authorList>
    </citation>
    <scope>NUCLEOTIDE SEQUENCE [LARGE SCALE GENOMIC DNA]</scope>
    <source>
        <strain evidence="7 8">LMG 31118</strain>
    </source>
</reference>
<dbReference type="InterPro" id="IPR036388">
    <property type="entry name" value="WH-like_DNA-bd_sf"/>
</dbReference>
<dbReference type="PROSITE" id="PS51077">
    <property type="entry name" value="HTH_ICLR"/>
    <property type="match status" value="1"/>
</dbReference>
<dbReference type="InterPro" id="IPR029016">
    <property type="entry name" value="GAF-like_dom_sf"/>
</dbReference>
<dbReference type="Proteomes" id="UP000414136">
    <property type="component" value="Unassembled WGS sequence"/>
</dbReference>
<evidence type="ECO:0000256" key="2">
    <source>
        <dbReference type="ARBA" id="ARBA00023125"/>
    </source>
</evidence>
<dbReference type="GO" id="GO:0003677">
    <property type="term" value="F:DNA binding"/>
    <property type="evidence" value="ECO:0007669"/>
    <property type="project" value="UniProtKB-KW"/>
</dbReference>
<dbReference type="OrthoDB" id="9807558at2"/>
<gene>
    <name evidence="7" type="primary">kipR_2</name>
    <name evidence="7" type="ORF">PCA31118_00869</name>
</gene>
<sequence length="351" mass="37654">MSVAVAVKIASMRDNLTRHFASLRLRDAGIETRQALMTRTSFHAGDIDLELADVQPDTSAENLAETTADGDTPNGRRRGLPAGRRANEGTQSIQRAIAVLRLIAMRGPQGLRLHEIAEGLGLERITAHRIVKGLAFSNMLQLDAQARRYSLGHTAYLLGQTASPAFDLRERCQPTLRRLAEVTGDSVFLMVRSGYEAVCFDHLQGSYPIRTHSLKIGARRALGAGAGAMALLAALPDSEVEAAIAANAVHLPRYRDISPTRLRDMVAKTREDGYATNVQTVIADVSAIGMTLPRANGPAFVSISIASIASRMAGTHLDDALHALRQETGALGRHLDDARVAWGGMADGVLG</sequence>
<evidence type="ECO:0000259" key="5">
    <source>
        <dbReference type="PROSITE" id="PS51077"/>
    </source>
</evidence>
<dbReference type="PROSITE" id="PS51078">
    <property type="entry name" value="ICLR_ED"/>
    <property type="match status" value="1"/>
</dbReference>
<accession>A0A5E4ZKV8</accession>
<feature type="domain" description="IclR-ED" evidence="6">
    <location>
        <begin position="154"/>
        <end position="337"/>
    </location>
</feature>
<dbReference type="AlphaFoldDB" id="A0A5E4ZKV8"/>
<dbReference type="EMBL" id="CABPSQ010000001">
    <property type="protein sequence ID" value="VVE62011.1"/>
    <property type="molecule type" value="Genomic_DNA"/>
</dbReference>
<dbReference type="InterPro" id="IPR014757">
    <property type="entry name" value="Tscrpt_reg_IclR_C"/>
</dbReference>
<feature type="region of interest" description="Disordered" evidence="4">
    <location>
        <begin position="58"/>
        <end position="87"/>
    </location>
</feature>
<evidence type="ECO:0000313" key="7">
    <source>
        <dbReference type="EMBL" id="VVE62011.1"/>
    </source>
</evidence>
<organism evidence="7 8">
    <name type="scientific">Pandoraea captiosa</name>
    <dbReference type="NCBI Taxonomy" id="2508302"/>
    <lineage>
        <taxon>Bacteria</taxon>
        <taxon>Pseudomonadati</taxon>
        <taxon>Pseudomonadota</taxon>
        <taxon>Betaproteobacteria</taxon>
        <taxon>Burkholderiales</taxon>
        <taxon>Burkholderiaceae</taxon>
        <taxon>Pandoraea</taxon>
    </lineage>
</organism>
<dbReference type="SUPFAM" id="SSF55781">
    <property type="entry name" value="GAF domain-like"/>
    <property type="match status" value="1"/>
</dbReference>
<dbReference type="SUPFAM" id="SSF46785">
    <property type="entry name" value="Winged helix' DNA-binding domain"/>
    <property type="match status" value="1"/>
</dbReference>
<name>A0A5E4ZKV8_9BURK</name>
<dbReference type="InterPro" id="IPR050707">
    <property type="entry name" value="HTH_MetabolicPath_Reg"/>
</dbReference>
<evidence type="ECO:0000256" key="1">
    <source>
        <dbReference type="ARBA" id="ARBA00023015"/>
    </source>
</evidence>
<dbReference type="Gene3D" id="3.30.450.40">
    <property type="match status" value="1"/>
</dbReference>
<evidence type="ECO:0000256" key="3">
    <source>
        <dbReference type="ARBA" id="ARBA00023163"/>
    </source>
</evidence>
<keyword evidence="3" id="KW-0804">Transcription</keyword>
<dbReference type="PANTHER" id="PTHR30136:SF39">
    <property type="entry name" value="TRANSCRIPTIONAL REGULATORY PROTEIN"/>
    <property type="match status" value="1"/>
</dbReference>
<dbReference type="PANTHER" id="PTHR30136">
    <property type="entry name" value="HELIX-TURN-HELIX TRANSCRIPTIONAL REGULATOR, ICLR FAMILY"/>
    <property type="match status" value="1"/>
</dbReference>
<evidence type="ECO:0000313" key="8">
    <source>
        <dbReference type="Proteomes" id="UP000414136"/>
    </source>
</evidence>
<keyword evidence="2" id="KW-0238">DNA-binding</keyword>
<proteinExistence type="predicted"/>
<evidence type="ECO:0000256" key="4">
    <source>
        <dbReference type="SAM" id="MobiDB-lite"/>
    </source>
</evidence>
<dbReference type="InterPro" id="IPR036390">
    <property type="entry name" value="WH_DNA-bd_sf"/>
</dbReference>
<dbReference type="Pfam" id="PF09339">
    <property type="entry name" value="HTH_IclR"/>
    <property type="match status" value="1"/>
</dbReference>
<keyword evidence="1" id="KW-0805">Transcription regulation</keyword>
<dbReference type="GO" id="GO:0003700">
    <property type="term" value="F:DNA-binding transcription factor activity"/>
    <property type="evidence" value="ECO:0007669"/>
    <property type="project" value="TreeGrafter"/>
</dbReference>
<feature type="domain" description="HTH iclR-type" evidence="5">
    <location>
        <begin position="90"/>
        <end position="153"/>
    </location>
</feature>
<dbReference type="InterPro" id="IPR005471">
    <property type="entry name" value="Tscrpt_reg_IclR_N"/>
</dbReference>